<sequence length="228" mass="24166">MIDKQVATAADAVADIQDGSTVMIGGFGTAGMPDQLIEALIARGAGNLTIINNNAGNGEAGVAALIREGRVKKIICSFPRQSDSHHFDARYRADEIELELVPQGNLAARIQAAGAGLGAIFTPTGYGTSLAEGKETREIDGVNYVLEYPIRAEFGLIKAYRGDRWGNLVYRKTARNFGPIIAMAARTTIVQVDEVVPLGSLDPETVVTPGIFVQRVVGIPAATTNKRG</sequence>
<evidence type="ECO:0000256" key="2">
    <source>
        <dbReference type="ARBA" id="ARBA00022679"/>
    </source>
</evidence>
<dbReference type="InterPro" id="IPR004163">
    <property type="entry name" value="CoA_transf_BS"/>
</dbReference>
<evidence type="ECO:0000256" key="1">
    <source>
        <dbReference type="ARBA" id="ARBA00005612"/>
    </source>
</evidence>
<dbReference type="SMART" id="SM00882">
    <property type="entry name" value="CoA_trans"/>
    <property type="match status" value="1"/>
</dbReference>
<dbReference type="InterPro" id="IPR004165">
    <property type="entry name" value="CoA_trans_fam_I"/>
</dbReference>
<name>A0A918PJH9_9SPHN</name>
<dbReference type="Pfam" id="PF01144">
    <property type="entry name" value="CoA_trans"/>
    <property type="match status" value="1"/>
</dbReference>
<dbReference type="PROSITE" id="PS01273">
    <property type="entry name" value="COA_TRANSF_1"/>
    <property type="match status" value="1"/>
</dbReference>
<protein>
    <submittedName>
        <fullName evidence="3">3-oxoadipate CoA-transferase subunit A</fullName>
    </submittedName>
</protein>
<reference evidence="3" key="2">
    <citation type="submission" date="2020-09" db="EMBL/GenBank/DDBJ databases">
        <authorList>
            <person name="Sun Q."/>
            <person name="Kim S."/>
        </authorList>
    </citation>
    <scope>NUCLEOTIDE SEQUENCE</scope>
    <source>
        <strain evidence="3">KCTC 32255</strain>
    </source>
</reference>
<dbReference type="NCBIfam" id="TIGR02429">
    <property type="entry name" value="pcaI_scoA_fam"/>
    <property type="match status" value="1"/>
</dbReference>
<dbReference type="EMBL" id="BMZA01000012">
    <property type="protein sequence ID" value="GGZ11431.1"/>
    <property type="molecule type" value="Genomic_DNA"/>
</dbReference>
<comment type="similarity">
    <text evidence="1">Belongs to the 3-oxoacid CoA-transferase subunit A family.</text>
</comment>
<accession>A0A918PJH9</accession>
<proteinExistence type="inferred from homology"/>
<evidence type="ECO:0000313" key="3">
    <source>
        <dbReference type="EMBL" id="GGZ11431.1"/>
    </source>
</evidence>
<dbReference type="RefSeq" id="WP_189621868.1">
    <property type="nucleotide sequence ID" value="NZ_BMZA01000012.1"/>
</dbReference>
<dbReference type="PANTHER" id="PTHR13707:SF60">
    <property type="entry name" value="ACETATE COA-TRANSFERASE SUBUNIT ALPHA"/>
    <property type="match status" value="1"/>
</dbReference>
<organism evidence="3 4">
    <name type="scientific">Novosphingobium colocasiae</name>
    <dbReference type="NCBI Taxonomy" id="1256513"/>
    <lineage>
        <taxon>Bacteria</taxon>
        <taxon>Pseudomonadati</taxon>
        <taxon>Pseudomonadota</taxon>
        <taxon>Alphaproteobacteria</taxon>
        <taxon>Sphingomonadales</taxon>
        <taxon>Sphingomonadaceae</taxon>
        <taxon>Novosphingobium</taxon>
    </lineage>
</organism>
<dbReference type="Gene3D" id="3.40.1080.10">
    <property type="entry name" value="Glutaconate Coenzyme A-transferase"/>
    <property type="match status" value="1"/>
</dbReference>
<reference evidence="3" key="1">
    <citation type="journal article" date="2014" name="Int. J. Syst. Evol. Microbiol.">
        <title>Complete genome sequence of Corynebacterium casei LMG S-19264T (=DSM 44701T), isolated from a smear-ripened cheese.</title>
        <authorList>
            <consortium name="US DOE Joint Genome Institute (JGI-PGF)"/>
            <person name="Walter F."/>
            <person name="Albersmeier A."/>
            <person name="Kalinowski J."/>
            <person name="Ruckert C."/>
        </authorList>
    </citation>
    <scope>NUCLEOTIDE SEQUENCE</scope>
    <source>
        <strain evidence="3">KCTC 32255</strain>
    </source>
</reference>
<evidence type="ECO:0000313" key="4">
    <source>
        <dbReference type="Proteomes" id="UP000648075"/>
    </source>
</evidence>
<dbReference type="InterPro" id="IPR012792">
    <property type="entry name" value="3-oxoacid_CoA-transf_A"/>
</dbReference>
<dbReference type="GO" id="GO:0008410">
    <property type="term" value="F:CoA-transferase activity"/>
    <property type="evidence" value="ECO:0007669"/>
    <property type="project" value="InterPro"/>
</dbReference>
<dbReference type="SUPFAM" id="SSF100950">
    <property type="entry name" value="NagB/RpiA/CoA transferase-like"/>
    <property type="match status" value="1"/>
</dbReference>
<keyword evidence="4" id="KW-1185">Reference proteome</keyword>
<gene>
    <name evidence="3" type="primary">pcaI</name>
    <name evidence="3" type="ORF">GCM10011614_28050</name>
</gene>
<keyword evidence="2" id="KW-0808">Transferase</keyword>
<dbReference type="AlphaFoldDB" id="A0A918PJH9"/>
<comment type="caution">
    <text evidence="3">The sequence shown here is derived from an EMBL/GenBank/DDBJ whole genome shotgun (WGS) entry which is preliminary data.</text>
</comment>
<dbReference type="InterPro" id="IPR037171">
    <property type="entry name" value="NagB/RpiA_transferase-like"/>
</dbReference>
<dbReference type="Proteomes" id="UP000648075">
    <property type="component" value="Unassembled WGS sequence"/>
</dbReference>
<dbReference type="PANTHER" id="PTHR13707">
    <property type="entry name" value="KETOACID-COENZYME A TRANSFERASE"/>
    <property type="match status" value="1"/>
</dbReference>